<dbReference type="InterPro" id="IPR050644">
    <property type="entry name" value="PG_Glycine_Bridge_Synth"/>
</dbReference>
<feature type="domain" description="BioF2-like acetyltransferase" evidence="1">
    <location>
        <begin position="174"/>
        <end position="315"/>
    </location>
</feature>
<dbReference type="Pfam" id="PF13480">
    <property type="entry name" value="Acetyltransf_6"/>
    <property type="match status" value="1"/>
</dbReference>
<keyword evidence="3" id="KW-1185">Reference proteome</keyword>
<proteinExistence type="predicted"/>
<protein>
    <recommendedName>
        <fullName evidence="1">BioF2-like acetyltransferase domain-containing protein</fullName>
    </recommendedName>
</protein>
<sequence>MTAPAVPHSRRGRIGAQGRAYTVTSPVPAGVWEEVLASAPQVLASQTPEWLRCVCAVGGFEDASRLYETADGRRLVLPLARRAVLGRMILSEASMPFGWGPAGLLGESGVVLPDDVRMVFGDLAAHRALRVWLRPEPAAAATWEEGRPPWTVRRPAMAQSLSLAGGFDEVWRTRFRRDTRNRINRAERAEVVVERDDTGRLVPVFQRLYAMSVERWARHEGQPVALAQWRAALREPAGKLRTVAERLGARCRVYAGFVDGRPAAAIVVLFTATTATYWRGAMNEELAGRTYANYLLHRAAIRDAAEAGCAAYHMGDSRPGSPLALFKSRFGAVEQHYASYWLERLPVASLTERARRRAGAALQQLRGRR</sequence>
<accession>A0A8J3JUF4</accession>
<dbReference type="Gene3D" id="3.40.630.30">
    <property type="match status" value="1"/>
</dbReference>
<dbReference type="RefSeq" id="WP_203751444.1">
    <property type="nucleotide sequence ID" value="NZ_BONF01000032.1"/>
</dbReference>
<dbReference type="SUPFAM" id="SSF55729">
    <property type="entry name" value="Acyl-CoA N-acyltransferases (Nat)"/>
    <property type="match status" value="1"/>
</dbReference>
<dbReference type="InterPro" id="IPR038740">
    <property type="entry name" value="BioF2-like_GNAT_dom"/>
</dbReference>
<evidence type="ECO:0000259" key="1">
    <source>
        <dbReference type="Pfam" id="PF13480"/>
    </source>
</evidence>
<evidence type="ECO:0000313" key="3">
    <source>
        <dbReference type="Proteomes" id="UP000601223"/>
    </source>
</evidence>
<reference evidence="2 3" key="1">
    <citation type="submission" date="2021-01" db="EMBL/GenBank/DDBJ databases">
        <title>Whole genome shotgun sequence of Catellatospora bangladeshensis NBRC 107357.</title>
        <authorList>
            <person name="Komaki H."/>
            <person name="Tamura T."/>
        </authorList>
    </citation>
    <scope>NUCLEOTIDE SEQUENCE [LARGE SCALE GENOMIC DNA]</scope>
    <source>
        <strain evidence="2 3">NBRC 107357</strain>
    </source>
</reference>
<name>A0A8J3JUF4_9ACTN</name>
<organism evidence="2 3">
    <name type="scientific">Catellatospora bangladeshensis</name>
    <dbReference type="NCBI Taxonomy" id="310355"/>
    <lineage>
        <taxon>Bacteria</taxon>
        <taxon>Bacillati</taxon>
        <taxon>Actinomycetota</taxon>
        <taxon>Actinomycetes</taxon>
        <taxon>Micromonosporales</taxon>
        <taxon>Micromonosporaceae</taxon>
        <taxon>Catellatospora</taxon>
    </lineage>
</organism>
<dbReference type="PANTHER" id="PTHR36174">
    <property type="entry name" value="LIPID II:GLYCINE GLYCYLTRANSFERASE"/>
    <property type="match status" value="1"/>
</dbReference>
<dbReference type="AlphaFoldDB" id="A0A8J3JUF4"/>
<dbReference type="PANTHER" id="PTHR36174:SF1">
    <property type="entry name" value="LIPID II:GLYCINE GLYCYLTRANSFERASE"/>
    <property type="match status" value="1"/>
</dbReference>
<gene>
    <name evidence="2" type="ORF">Cba03nite_52930</name>
</gene>
<evidence type="ECO:0000313" key="2">
    <source>
        <dbReference type="EMBL" id="GIF83944.1"/>
    </source>
</evidence>
<dbReference type="Proteomes" id="UP000601223">
    <property type="component" value="Unassembled WGS sequence"/>
</dbReference>
<dbReference type="InterPro" id="IPR016181">
    <property type="entry name" value="Acyl_CoA_acyltransferase"/>
</dbReference>
<comment type="caution">
    <text evidence="2">The sequence shown here is derived from an EMBL/GenBank/DDBJ whole genome shotgun (WGS) entry which is preliminary data.</text>
</comment>
<dbReference type="EMBL" id="BONF01000032">
    <property type="protein sequence ID" value="GIF83944.1"/>
    <property type="molecule type" value="Genomic_DNA"/>
</dbReference>